<evidence type="ECO:0000256" key="1">
    <source>
        <dbReference type="ARBA" id="ARBA00008061"/>
    </source>
</evidence>
<name>A0A7W7WUI6_9PSEU</name>
<evidence type="ECO:0000256" key="2">
    <source>
        <dbReference type="SAM" id="MobiDB-lite"/>
    </source>
</evidence>
<keyword evidence="4" id="KW-0378">Hydrolase</keyword>
<keyword evidence="4" id="KW-0326">Glycosidase</keyword>
<dbReference type="SUPFAM" id="SSF81296">
    <property type="entry name" value="E set domains"/>
    <property type="match status" value="1"/>
</dbReference>
<dbReference type="Pfam" id="PF00128">
    <property type="entry name" value="Alpha-amylase"/>
    <property type="match status" value="1"/>
</dbReference>
<comment type="similarity">
    <text evidence="1">Belongs to the glycosyl hydrolase 13 family.</text>
</comment>
<dbReference type="InterPro" id="IPR014756">
    <property type="entry name" value="Ig_E-set"/>
</dbReference>
<dbReference type="SMART" id="SM00642">
    <property type="entry name" value="Aamy"/>
    <property type="match status" value="1"/>
</dbReference>
<comment type="caution">
    <text evidence="4">The sequence shown here is derived from an EMBL/GenBank/DDBJ whole genome shotgun (WGS) entry which is preliminary data.</text>
</comment>
<dbReference type="EMBL" id="JACHJS010000001">
    <property type="protein sequence ID" value="MBB4963423.1"/>
    <property type="molecule type" value="Genomic_DNA"/>
</dbReference>
<dbReference type="RefSeq" id="WP_221447133.1">
    <property type="nucleotide sequence ID" value="NZ_BAABAI010000036.1"/>
</dbReference>
<evidence type="ECO:0000259" key="3">
    <source>
        <dbReference type="SMART" id="SM00642"/>
    </source>
</evidence>
<feature type="region of interest" description="Disordered" evidence="2">
    <location>
        <begin position="435"/>
        <end position="454"/>
    </location>
</feature>
<dbReference type="Gene3D" id="2.60.40.1180">
    <property type="entry name" value="Golgi alpha-mannosidase II"/>
    <property type="match status" value="1"/>
</dbReference>
<accession>A0A7W7WUI6</accession>
<dbReference type="Gene3D" id="2.60.40.10">
    <property type="entry name" value="Immunoglobulins"/>
    <property type="match status" value="1"/>
</dbReference>
<dbReference type="InterPro" id="IPR013783">
    <property type="entry name" value="Ig-like_fold"/>
</dbReference>
<feature type="compositionally biased region" description="Basic and acidic residues" evidence="2">
    <location>
        <begin position="435"/>
        <end position="448"/>
    </location>
</feature>
<dbReference type="InterPro" id="IPR013780">
    <property type="entry name" value="Glyco_hydro_b"/>
</dbReference>
<keyword evidence="5" id="KW-1185">Reference proteome</keyword>
<dbReference type="SUPFAM" id="SSF51445">
    <property type="entry name" value="(Trans)glycosidases"/>
    <property type="match status" value="1"/>
</dbReference>
<dbReference type="GO" id="GO:0016798">
    <property type="term" value="F:hydrolase activity, acting on glycosyl bonds"/>
    <property type="evidence" value="ECO:0007669"/>
    <property type="project" value="UniProtKB-KW"/>
</dbReference>
<dbReference type="SUPFAM" id="SSF51011">
    <property type="entry name" value="Glycosyl hydrolase domain"/>
    <property type="match status" value="1"/>
</dbReference>
<reference evidence="4 5" key="1">
    <citation type="submission" date="2020-08" db="EMBL/GenBank/DDBJ databases">
        <title>Sequencing the genomes of 1000 actinobacteria strains.</title>
        <authorList>
            <person name="Klenk H.-P."/>
        </authorList>
    </citation>
    <scope>NUCLEOTIDE SEQUENCE [LARGE SCALE GENOMIC DNA]</scope>
    <source>
        <strain evidence="4 5">DSM 45084</strain>
    </source>
</reference>
<dbReference type="InterPro" id="IPR048650">
    <property type="entry name" value="ISOA1-3-like_C"/>
</dbReference>
<dbReference type="Proteomes" id="UP000542674">
    <property type="component" value="Unassembled WGS sequence"/>
</dbReference>
<dbReference type="CDD" id="cd11326">
    <property type="entry name" value="AmyAc_Glg_debranch"/>
    <property type="match status" value="1"/>
</dbReference>
<dbReference type="InterPro" id="IPR006047">
    <property type="entry name" value="GH13_cat_dom"/>
</dbReference>
<dbReference type="InterPro" id="IPR017853">
    <property type="entry name" value="GH"/>
</dbReference>
<dbReference type="PANTHER" id="PTHR43002">
    <property type="entry name" value="GLYCOGEN DEBRANCHING ENZYME"/>
    <property type="match status" value="1"/>
</dbReference>
<proteinExistence type="inferred from homology"/>
<evidence type="ECO:0000313" key="5">
    <source>
        <dbReference type="Proteomes" id="UP000542674"/>
    </source>
</evidence>
<dbReference type="Pfam" id="PF21156">
    <property type="entry name" value="ISOA1-3_C"/>
    <property type="match status" value="1"/>
</dbReference>
<evidence type="ECO:0000313" key="4">
    <source>
        <dbReference type="EMBL" id="MBB4963423.1"/>
    </source>
</evidence>
<protein>
    <submittedName>
        <fullName evidence="4">Glycogen operon protein</fullName>
        <ecNumber evidence="4">3.2.1.-</ecNumber>
    </submittedName>
</protein>
<dbReference type="EC" id="3.2.1.-" evidence="4"/>
<gene>
    <name evidence="4" type="ORF">F4559_000782</name>
</gene>
<sequence length="645" mass="69965">MTRWLDGFRVGPGVAEPGAVVGPDGVSFGVRSGSAGGMWLVLLDPERGDVLTELPFPDDYRVGDLFTMTVLGLDPDLVHYAFRVAGRDELLLDPYAKALAGGEEWGVRPRYRSRVPNMDFDWGDDRPPHIPAEDLVVYELNVRGYTRHPSSEVDGPGTFAGLRERIGYLRELGVNCVELLPIAEFDETDIAGGPPRLNTWGYHTVGFFAPKASYGSPRELKELVRDLHAAGIEVVLDVVFNHTAEGDERGPVLSFKGLDDFWYLKTPDGAYYNFSGTGNTVNCNDPVVRGFILDCLRHWVTEYRVDGFRFDLASILTRGADGGPLADPPLLAELAADPVLADVKLIAEAWDAGGLYQVGSFPHHGRWQEWNGRYRDALRRFLVARPGSTGELATALAGSPDLYAGRGTRASVNFVTCHDGFTLADLVSYDHKHNEANGEDNRDGHDANESWNCGVEGPTDDAGVLALRARQTRNALTLLLVSHGVPMLTAGDEFGRTQRGNNNAYCQDNELTWVDWSAAEKNADLVAFVRGLLALRARHPVLRRAAHPDSDGLRWHGAEPGRPDWSADSRLLVAESRAGDDAVLVVANSDLAEAAVRLPEPPGGTRWYPAVDTGGPVTGVPVTGLIAVGKSVVVLEARPGGGGPR</sequence>
<organism evidence="4 5">
    <name type="scientific">Saccharothrix violaceirubra</name>
    <dbReference type="NCBI Taxonomy" id="413306"/>
    <lineage>
        <taxon>Bacteria</taxon>
        <taxon>Bacillati</taxon>
        <taxon>Actinomycetota</taxon>
        <taxon>Actinomycetes</taxon>
        <taxon>Pseudonocardiales</taxon>
        <taxon>Pseudonocardiaceae</taxon>
        <taxon>Saccharothrix</taxon>
    </lineage>
</organism>
<dbReference type="Gene3D" id="3.20.20.80">
    <property type="entry name" value="Glycosidases"/>
    <property type="match status" value="1"/>
</dbReference>
<dbReference type="GO" id="GO:0005975">
    <property type="term" value="P:carbohydrate metabolic process"/>
    <property type="evidence" value="ECO:0007669"/>
    <property type="project" value="InterPro"/>
</dbReference>
<feature type="domain" description="Glycosyl hydrolase family 13 catalytic" evidence="3">
    <location>
        <begin position="139"/>
        <end position="536"/>
    </location>
</feature>
<dbReference type="AlphaFoldDB" id="A0A7W7WUI6"/>